<proteinExistence type="predicted"/>
<dbReference type="GeneID" id="140007524"/>
<dbReference type="Proteomes" id="UP001652660">
    <property type="component" value="Chromosome 5c"/>
</dbReference>
<feature type="transmembrane region" description="Helical" evidence="1">
    <location>
        <begin position="28"/>
        <end position="45"/>
    </location>
</feature>
<dbReference type="RefSeq" id="XP_071906290.1">
    <property type="nucleotide sequence ID" value="XM_072050189.1"/>
</dbReference>
<evidence type="ECO:0000313" key="2">
    <source>
        <dbReference type="Proteomes" id="UP001652660"/>
    </source>
</evidence>
<reference evidence="3" key="1">
    <citation type="submission" date="2025-08" db="UniProtKB">
        <authorList>
            <consortium name="RefSeq"/>
        </authorList>
    </citation>
    <scope>IDENTIFICATION</scope>
    <source>
        <tissue evidence="3">Leaves</tissue>
    </source>
</reference>
<feature type="transmembrane region" description="Helical" evidence="1">
    <location>
        <begin position="51"/>
        <end position="70"/>
    </location>
</feature>
<gene>
    <name evidence="3" type="primary">LOC140007524</name>
</gene>
<sequence length="156" mass="16795">MFVKKLCRHCGVLSTTAFHLALFRENPVLYLCTVVFSVACLALAGPRRLTIMIGGRCAAAVSFLLILFSCSFGRRKKACKAAVAGVLLSSSCCCVAELILLLCFCSCLLDFIVVSLLFFASALSSFCSQTGFLSWTAEAKVTLQMNLVSCGLLIVR</sequence>
<keyword evidence="2" id="KW-1185">Reference proteome</keyword>
<keyword evidence="1" id="KW-0472">Membrane</keyword>
<keyword evidence="1" id="KW-1133">Transmembrane helix</keyword>
<organism evidence="2 3">
    <name type="scientific">Coffea arabica</name>
    <name type="common">Arabian coffee</name>
    <dbReference type="NCBI Taxonomy" id="13443"/>
    <lineage>
        <taxon>Eukaryota</taxon>
        <taxon>Viridiplantae</taxon>
        <taxon>Streptophyta</taxon>
        <taxon>Embryophyta</taxon>
        <taxon>Tracheophyta</taxon>
        <taxon>Spermatophyta</taxon>
        <taxon>Magnoliopsida</taxon>
        <taxon>eudicotyledons</taxon>
        <taxon>Gunneridae</taxon>
        <taxon>Pentapetalae</taxon>
        <taxon>asterids</taxon>
        <taxon>lamiids</taxon>
        <taxon>Gentianales</taxon>
        <taxon>Rubiaceae</taxon>
        <taxon>Ixoroideae</taxon>
        <taxon>Gardenieae complex</taxon>
        <taxon>Bertiereae - Coffeeae clade</taxon>
        <taxon>Coffeeae</taxon>
        <taxon>Coffea</taxon>
    </lineage>
</organism>
<name>A0ABM4UG76_COFAR</name>
<accession>A0ABM4UG76</accession>
<keyword evidence="1" id="KW-0812">Transmembrane</keyword>
<evidence type="ECO:0000256" key="1">
    <source>
        <dbReference type="SAM" id="Phobius"/>
    </source>
</evidence>
<feature type="transmembrane region" description="Helical" evidence="1">
    <location>
        <begin position="108"/>
        <end position="127"/>
    </location>
</feature>
<protein>
    <submittedName>
        <fullName evidence="3">Uncharacterized protein</fullName>
    </submittedName>
</protein>
<evidence type="ECO:0000313" key="3">
    <source>
        <dbReference type="RefSeq" id="XP_071906290.1"/>
    </source>
</evidence>